<dbReference type="AlphaFoldDB" id="A0A3N4HYW0"/>
<dbReference type="EMBL" id="ML119731">
    <property type="protein sequence ID" value="RPA77121.1"/>
    <property type="molecule type" value="Genomic_DNA"/>
</dbReference>
<keyword evidence="2" id="KW-1185">Reference proteome</keyword>
<name>A0A3N4HYW0_ASCIM</name>
<proteinExistence type="predicted"/>
<dbReference type="Proteomes" id="UP000275078">
    <property type="component" value="Unassembled WGS sequence"/>
</dbReference>
<protein>
    <submittedName>
        <fullName evidence="1">Uncharacterized protein</fullName>
    </submittedName>
</protein>
<gene>
    <name evidence="1" type="ORF">BJ508DRAFT_310402</name>
</gene>
<evidence type="ECO:0000313" key="1">
    <source>
        <dbReference type="EMBL" id="RPA77121.1"/>
    </source>
</evidence>
<reference evidence="1 2" key="1">
    <citation type="journal article" date="2018" name="Nat. Ecol. Evol.">
        <title>Pezizomycetes genomes reveal the molecular basis of ectomycorrhizal truffle lifestyle.</title>
        <authorList>
            <person name="Murat C."/>
            <person name="Payen T."/>
            <person name="Noel B."/>
            <person name="Kuo A."/>
            <person name="Morin E."/>
            <person name="Chen J."/>
            <person name="Kohler A."/>
            <person name="Krizsan K."/>
            <person name="Balestrini R."/>
            <person name="Da Silva C."/>
            <person name="Montanini B."/>
            <person name="Hainaut M."/>
            <person name="Levati E."/>
            <person name="Barry K.W."/>
            <person name="Belfiori B."/>
            <person name="Cichocki N."/>
            <person name="Clum A."/>
            <person name="Dockter R.B."/>
            <person name="Fauchery L."/>
            <person name="Guy J."/>
            <person name="Iotti M."/>
            <person name="Le Tacon F."/>
            <person name="Lindquist E.A."/>
            <person name="Lipzen A."/>
            <person name="Malagnac F."/>
            <person name="Mello A."/>
            <person name="Molinier V."/>
            <person name="Miyauchi S."/>
            <person name="Poulain J."/>
            <person name="Riccioni C."/>
            <person name="Rubini A."/>
            <person name="Sitrit Y."/>
            <person name="Splivallo R."/>
            <person name="Traeger S."/>
            <person name="Wang M."/>
            <person name="Zifcakova L."/>
            <person name="Wipf D."/>
            <person name="Zambonelli A."/>
            <person name="Paolocci F."/>
            <person name="Nowrousian M."/>
            <person name="Ottonello S."/>
            <person name="Baldrian P."/>
            <person name="Spatafora J.W."/>
            <person name="Henrissat B."/>
            <person name="Nagy L.G."/>
            <person name="Aury J.M."/>
            <person name="Wincker P."/>
            <person name="Grigoriev I.V."/>
            <person name="Bonfante P."/>
            <person name="Martin F.M."/>
        </authorList>
    </citation>
    <scope>NUCLEOTIDE SEQUENCE [LARGE SCALE GENOMIC DNA]</scope>
    <source>
        <strain evidence="1 2">RN42</strain>
    </source>
</reference>
<evidence type="ECO:0000313" key="2">
    <source>
        <dbReference type="Proteomes" id="UP000275078"/>
    </source>
</evidence>
<accession>A0A3N4HYW0</accession>
<sequence length="265" mass="30354">MSAQNNLDDGQVNYFQLLHDYVHAAGDDWKAVWELEHPLVLEALGYIIPEWPWASEKAAKKTPVPLLSQPLSKFAYFFLKELRPFASRFSKSQSQHAQGTPNLHQQSLTQVEGYCLCIIESIYIPLQERNHSGLLRPELVNIIDKTLKGTISKLRQHMRKSESDLEAMAEECRQSHGIFALLLANPRNRNERMEALLGRYLEADDCNMEVANGIYEETLRCRKEGDADRMLAPPEPTKKEKKLEQVATSKLAEWMAMRAFFGYAC</sequence>
<organism evidence="1 2">
    <name type="scientific">Ascobolus immersus RN42</name>
    <dbReference type="NCBI Taxonomy" id="1160509"/>
    <lineage>
        <taxon>Eukaryota</taxon>
        <taxon>Fungi</taxon>
        <taxon>Dikarya</taxon>
        <taxon>Ascomycota</taxon>
        <taxon>Pezizomycotina</taxon>
        <taxon>Pezizomycetes</taxon>
        <taxon>Pezizales</taxon>
        <taxon>Ascobolaceae</taxon>
        <taxon>Ascobolus</taxon>
    </lineage>
</organism>